<accession>A0A6M3LRI0</accession>
<name>A0A6M3LRI0_9ZZZZ</name>
<reference evidence="1" key="1">
    <citation type="submission" date="2020-03" db="EMBL/GenBank/DDBJ databases">
        <title>The deep terrestrial virosphere.</title>
        <authorList>
            <person name="Holmfeldt K."/>
            <person name="Nilsson E."/>
            <person name="Simone D."/>
            <person name="Lopez-Fernandez M."/>
            <person name="Wu X."/>
            <person name="de Brujin I."/>
            <person name="Lundin D."/>
            <person name="Andersson A."/>
            <person name="Bertilsson S."/>
            <person name="Dopson M."/>
        </authorList>
    </citation>
    <scope>NUCLEOTIDE SEQUENCE</scope>
    <source>
        <strain evidence="1">MM415B05766</strain>
    </source>
</reference>
<dbReference type="EMBL" id="MT143544">
    <property type="protein sequence ID" value="QJA98006.1"/>
    <property type="molecule type" value="Genomic_DNA"/>
</dbReference>
<evidence type="ECO:0000313" key="1">
    <source>
        <dbReference type="EMBL" id="QJA98006.1"/>
    </source>
</evidence>
<protein>
    <submittedName>
        <fullName evidence="1">Uncharacterized protein</fullName>
    </submittedName>
</protein>
<dbReference type="AlphaFoldDB" id="A0A6M3LRI0"/>
<proteinExistence type="predicted"/>
<sequence length="73" mass="8812">MNSAKIKEIEKRLEAGTELEKAYLNDYLENKRVPEEYLKYCRAWEKAFFERENLIESEAMEDEQRLKHDEGVI</sequence>
<gene>
    <name evidence="1" type="ORF">MM415B05766_0009</name>
</gene>
<organism evidence="1">
    <name type="scientific">viral metagenome</name>
    <dbReference type="NCBI Taxonomy" id="1070528"/>
    <lineage>
        <taxon>unclassified sequences</taxon>
        <taxon>metagenomes</taxon>
        <taxon>organismal metagenomes</taxon>
    </lineage>
</organism>